<accession>A0A286UI63</accession>
<dbReference type="Proteomes" id="UP000217199">
    <property type="component" value="Unassembled WGS sequence"/>
</dbReference>
<reference evidence="2 3" key="1">
    <citation type="journal article" date="2017" name="Mol. Ecol.">
        <title>Comparative and population genomic landscape of Phellinus noxius: A hypervariable fungus causing root rot in trees.</title>
        <authorList>
            <person name="Chung C.L."/>
            <person name="Lee T.J."/>
            <person name="Akiba M."/>
            <person name="Lee H.H."/>
            <person name="Kuo T.H."/>
            <person name="Liu D."/>
            <person name="Ke H.M."/>
            <person name="Yokoi T."/>
            <person name="Roa M.B."/>
            <person name="Lu M.J."/>
            <person name="Chang Y.Y."/>
            <person name="Ann P.J."/>
            <person name="Tsai J.N."/>
            <person name="Chen C.Y."/>
            <person name="Tzean S.S."/>
            <person name="Ota Y."/>
            <person name="Hattori T."/>
            <person name="Sahashi N."/>
            <person name="Liou R.F."/>
            <person name="Kikuchi T."/>
            <person name="Tsai I.J."/>
        </authorList>
    </citation>
    <scope>NUCLEOTIDE SEQUENCE [LARGE SCALE GENOMIC DNA]</scope>
    <source>
        <strain evidence="2 3">FFPRI411160</strain>
    </source>
</reference>
<dbReference type="STRING" id="2282107.A0A286UI63"/>
<evidence type="ECO:0000256" key="1">
    <source>
        <dbReference type="SAM" id="MobiDB-lite"/>
    </source>
</evidence>
<feature type="compositionally biased region" description="Polar residues" evidence="1">
    <location>
        <begin position="186"/>
        <end position="195"/>
    </location>
</feature>
<sequence length="246" mass="27615">MDLFTTDLNKDPMQIKTTNNEIDKRLRSTLNGWRQVQTFDSFVLAMESEHMELDSFPLDIPDITTVQDDVDVQKTYERFIGMEGMEVNIYGPLCALANIILTKLTLKPDVIVVQEPPIGNNTKLRWGDVLSVIEVKKGGTKVMGNTDRTDFRGSVRAYCPVATLLGKREAENEEEESNKRPRTQEDSSTSRNPTAGVSRLKAGLELLSQDLCLPPPPAPKTNLHPELKLLGTRQLKDQTKNKFSVT</sequence>
<proteinExistence type="predicted"/>
<protein>
    <submittedName>
        <fullName evidence="2">Uncharacterized protein</fullName>
    </submittedName>
</protein>
<feature type="region of interest" description="Disordered" evidence="1">
    <location>
        <begin position="166"/>
        <end position="200"/>
    </location>
</feature>
<keyword evidence="3" id="KW-1185">Reference proteome</keyword>
<gene>
    <name evidence="2" type="ORF">PNOK_0425000</name>
</gene>
<evidence type="ECO:0000313" key="2">
    <source>
        <dbReference type="EMBL" id="PAV19316.1"/>
    </source>
</evidence>
<name>A0A286UI63_9AGAM</name>
<dbReference type="InParanoid" id="A0A286UI63"/>
<dbReference type="EMBL" id="NBII01000004">
    <property type="protein sequence ID" value="PAV19316.1"/>
    <property type="molecule type" value="Genomic_DNA"/>
</dbReference>
<organism evidence="2 3">
    <name type="scientific">Pyrrhoderma noxium</name>
    <dbReference type="NCBI Taxonomy" id="2282107"/>
    <lineage>
        <taxon>Eukaryota</taxon>
        <taxon>Fungi</taxon>
        <taxon>Dikarya</taxon>
        <taxon>Basidiomycota</taxon>
        <taxon>Agaricomycotina</taxon>
        <taxon>Agaricomycetes</taxon>
        <taxon>Hymenochaetales</taxon>
        <taxon>Hymenochaetaceae</taxon>
        <taxon>Pyrrhoderma</taxon>
    </lineage>
</organism>
<dbReference type="AlphaFoldDB" id="A0A286UI63"/>
<comment type="caution">
    <text evidence="2">The sequence shown here is derived from an EMBL/GenBank/DDBJ whole genome shotgun (WGS) entry which is preliminary data.</text>
</comment>
<evidence type="ECO:0000313" key="3">
    <source>
        <dbReference type="Proteomes" id="UP000217199"/>
    </source>
</evidence>